<evidence type="ECO:0000313" key="2">
    <source>
        <dbReference type="EMBL" id="WTR98109.1"/>
    </source>
</evidence>
<organism evidence="2 3">
    <name type="scientific">Streptomyces anthocyanicus</name>
    <dbReference type="NCBI Taxonomy" id="68174"/>
    <lineage>
        <taxon>Bacteria</taxon>
        <taxon>Bacillati</taxon>
        <taxon>Actinomycetota</taxon>
        <taxon>Actinomycetes</taxon>
        <taxon>Kitasatosporales</taxon>
        <taxon>Streptomycetaceae</taxon>
        <taxon>Streptomyces</taxon>
        <taxon>Streptomyces violaceoruber group</taxon>
    </lineage>
</organism>
<reference evidence="2 3" key="1">
    <citation type="submission" date="2022-10" db="EMBL/GenBank/DDBJ databases">
        <title>The complete genomes of actinobacterial strains from the NBC collection.</title>
        <authorList>
            <person name="Joergensen T.S."/>
            <person name="Alvarez Arevalo M."/>
            <person name="Sterndorff E.B."/>
            <person name="Faurdal D."/>
            <person name="Vuksanovic O."/>
            <person name="Mourched A.-S."/>
            <person name="Charusanti P."/>
            <person name="Shaw S."/>
            <person name="Blin K."/>
            <person name="Weber T."/>
        </authorList>
    </citation>
    <scope>NUCLEOTIDE SEQUENCE [LARGE SCALE GENOMIC DNA]</scope>
    <source>
        <strain evidence="2 3">NBC_00116</strain>
    </source>
</reference>
<dbReference type="RefSeq" id="WP_319218069.1">
    <property type="nucleotide sequence ID" value="NZ_CP108200.1"/>
</dbReference>
<feature type="transmembrane region" description="Helical" evidence="1">
    <location>
        <begin position="85"/>
        <end position="103"/>
    </location>
</feature>
<dbReference type="Proteomes" id="UP001622731">
    <property type="component" value="Chromosome"/>
</dbReference>
<protein>
    <submittedName>
        <fullName evidence="2">Uncharacterized protein</fullName>
    </submittedName>
</protein>
<name>A0ABZ1M412_9ACTN</name>
<keyword evidence="1" id="KW-0472">Membrane</keyword>
<sequence length="110" mass="11373">MIATAAIVADIVLILTHRVRAVPDPGKYAPWPYMAVGLAGCAAGWLVVGRPEAAAWDDLFLALVCGVVVTSEAAHAARALSGRPWVGWATALVSGAAAATWLLPDPLPFT</sequence>
<evidence type="ECO:0000313" key="3">
    <source>
        <dbReference type="Proteomes" id="UP001622731"/>
    </source>
</evidence>
<keyword evidence="1" id="KW-1133">Transmembrane helix</keyword>
<proteinExistence type="predicted"/>
<keyword evidence="3" id="KW-1185">Reference proteome</keyword>
<accession>A0ABZ1M412</accession>
<dbReference type="EMBL" id="CP108200">
    <property type="protein sequence ID" value="WTR98109.1"/>
    <property type="molecule type" value="Genomic_DNA"/>
</dbReference>
<gene>
    <name evidence="2" type="ORF">OHB34_29935</name>
</gene>
<keyword evidence="1" id="KW-0812">Transmembrane</keyword>
<evidence type="ECO:0000256" key="1">
    <source>
        <dbReference type="SAM" id="Phobius"/>
    </source>
</evidence>